<dbReference type="Gene3D" id="2.60.40.60">
    <property type="entry name" value="Cadherins"/>
    <property type="match status" value="2"/>
</dbReference>
<evidence type="ECO:0000256" key="6">
    <source>
        <dbReference type="ARBA" id="ARBA00023136"/>
    </source>
</evidence>
<dbReference type="PANTHER" id="PTHR24028">
    <property type="entry name" value="CADHERIN-87A"/>
    <property type="match status" value="1"/>
</dbReference>
<protein>
    <recommendedName>
        <fullName evidence="9">Cadherin domain-containing protein</fullName>
    </recommendedName>
</protein>
<evidence type="ECO:0000259" key="9">
    <source>
        <dbReference type="PROSITE" id="PS50268"/>
    </source>
</evidence>
<evidence type="ECO:0000256" key="4">
    <source>
        <dbReference type="ARBA" id="ARBA00022837"/>
    </source>
</evidence>
<dbReference type="InterPro" id="IPR002126">
    <property type="entry name" value="Cadherin-like_dom"/>
</dbReference>
<comment type="caution">
    <text evidence="10">The sequence shown here is derived from an EMBL/GenBank/DDBJ whole genome shotgun (WGS) entry which is preliminary data.</text>
</comment>
<dbReference type="SUPFAM" id="SSF49313">
    <property type="entry name" value="Cadherin-like"/>
    <property type="match status" value="2"/>
</dbReference>
<dbReference type="InterPro" id="IPR015919">
    <property type="entry name" value="Cadherin-like_sf"/>
</dbReference>
<feature type="domain" description="Cadherin" evidence="9">
    <location>
        <begin position="17"/>
        <end position="128"/>
    </location>
</feature>
<dbReference type="InterPro" id="IPR020894">
    <property type="entry name" value="Cadherin_CS"/>
</dbReference>
<evidence type="ECO:0000313" key="10">
    <source>
        <dbReference type="EMBL" id="CAG2057506.1"/>
    </source>
</evidence>
<accession>A0ABN7NSG7</accession>
<organism evidence="10 11">
    <name type="scientific">Timema podura</name>
    <name type="common">Walking stick</name>
    <dbReference type="NCBI Taxonomy" id="61482"/>
    <lineage>
        <taxon>Eukaryota</taxon>
        <taxon>Metazoa</taxon>
        <taxon>Ecdysozoa</taxon>
        <taxon>Arthropoda</taxon>
        <taxon>Hexapoda</taxon>
        <taxon>Insecta</taxon>
        <taxon>Pterygota</taxon>
        <taxon>Neoptera</taxon>
        <taxon>Polyneoptera</taxon>
        <taxon>Phasmatodea</taxon>
        <taxon>Timematodea</taxon>
        <taxon>Timematoidea</taxon>
        <taxon>Timematidae</taxon>
        <taxon>Timema</taxon>
    </lineage>
</organism>
<feature type="domain" description="Cadherin" evidence="9">
    <location>
        <begin position="129"/>
        <end position="252"/>
    </location>
</feature>
<evidence type="ECO:0000256" key="2">
    <source>
        <dbReference type="ARBA" id="ARBA00022692"/>
    </source>
</evidence>
<feature type="non-terminal residue" evidence="10">
    <location>
        <position position="1"/>
    </location>
</feature>
<gene>
    <name evidence="10" type="ORF">TPAB3V08_LOCUS4484</name>
</gene>
<keyword evidence="11" id="KW-1185">Reference proteome</keyword>
<keyword evidence="5" id="KW-1133">Transmembrane helix</keyword>
<evidence type="ECO:0000256" key="8">
    <source>
        <dbReference type="PROSITE-ProRule" id="PRU00043"/>
    </source>
</evidence>
<dbReference type="PANTHER" id="PTHR24028:SF310">
    <property type="entry name" value="NEURAL-CADHERIN-LIKE PROTEIN"/>
    <property type="match status" value="1"/>
</dbReference>
<comment type="subcellular location">
    <subcellularLocation>
        <location evidence="1">Membrane</location>
        <topology evidence="1">Single-pass membrane protein</topology>
    </subcellularLocation>
</comment>
<keyword evidence="6" id="KW-0472">Membrane</keyword>
<reference evidence="10" key="1">
    <citation type="submission" date="2021-03" db="EMBL/GenBank/DDBJ databases">
        <authorList>
            <person name="Tran Van P."/>
        </authorList>
    </citation>
    <scope>NUCLEOTIDE SEQUENCE</scope>
</reference>
<evidence type="ECO:0000256" key="3">
    <source>
        <dbReference type="ARBA" id="ARBA00022737"/>
    </source>
</evidence>
<keyword evidence="4 8" id="KW-0106">Calcium</keyword>
<dbReference type="PROSITE" id="PS00232">
    <property type="entry name" value="CADHERIN_1"/>
    <property type="match status" value="2"/>
</dbReference>
<evidence type="ECO:0000256" key="5">
    <source>
        <dbReference type="ARBA" id="ARBA00022989"/>
    </source>
</evidence>
<dbReference type="InterPro" id="IPR050174">
    <property type="entry name" value="Protocadherin/Cadherin-CA"/>
</dbReference>
<evidence type="ECO:0000256" key="7">
    <source>
        <dbReference type="ARBA" id="ARBA00023180"/>
    </source>
</evidence>
<name>A0ABN7NSG7_TIMPD</name>
<proteinExistence type="predicted"/>
<sequence length="569" mass="63823">LLAVSIIDVNDNPPVFSQQEYSVNVSENTVPNTLITIITATDADGPGNNEISYTIDLEYSSTGNNEDKNKSWIIDDPVSGHVQTGPENIDCEYVHNMIYIITATDGVFDTSVQLNVSIIDVNDNWPIVREALNVISINETQENGTVILNMKDNSYDLDYSEPFHTLYYQMDFMIDEQLMHYFYLDIDTGNLLAVFTNPKIGFDLAFTNRTSFSLRVTIRDNFKERQIANSNINTNSSYTIYIKDVNNHSPVFQPVNGNLFETNTHVVEPIPSRDIAVYQKFLTRHIAMSQPQFTRTISVYHPVLTRTIVVSQLLLTRIIVVSQLLLTRTIAVSQPILTRTIAVSQQLLTRAIALSQPLLTRSIAVSQPPLTRTIKVSQTLHTRDITVSQLLITRAIADSVVLSYFSATDADSDPPNNWIHYEILSITSVNGNNANPSDLFWIKDNEDNKTATIMAGKGLSDSYGNYSIIFYAEDRGEYPGPLNQTSDPYTIENSDTSGVMLYTEETWLDNIQATDEDENDNIYKNGTAYYKIIGSDVAKKYLNINMGSGRLSLIDTFDSLDVSMFNVSS</sequence>
<keyword evidence="7" id="KW-0325">Glycoprotein</keyword>
<dbReference type="Proteomes" id="UP001153148">
    <property type="component" value="Unassembled WGS sequence"/>
</dbReference>
<evidence type="ECO:0000256" key="1">
    <source>
        <dbReference type="ARBA" id="ARBA00004167"/>
    </source>
</evidence>
<evidence type="ECO:0000313" key="11">
    <source>
        <dbReference type="Proteomes" id="UP001153148"/>
    </source>
</evidence>
<dbReference type="EMBL" id="CAJPIN010005531">
    <property type="protein sequence ID" value="CAG2057506.1"/>
    <property type="molecule type" value="Genomic_DNA"/>
</dbReference>
<keyword evidence="2" id="KW-0812">Transmembrane</keyword>
<dbReference type="PRINTS" id="PR00205">
    <property type="entry name" value="CADHERIN"/>
</dbReference>
<dbReference type="SMART" id="SM00112">
    <property type="entry name" value="CA"/>
    <property type="match status" value="2"/>
</dbReference>
<keyword evidence="3" id="KW-0677">Repeat</keyword>
<dbReference type="CDD" id="cd11304">
    <property type="entry name" value="Cadherin_repeat"/>
    <property type="match status" value="1"/>
</dbReference>
<dbReference type="PROSITE" id="PS50268">
    <property type="entry name" value="CADHERIN_2"/>
    <property type="match status" value="2"/>
</dbReference>